<evidence type="ECO:0000313" key="2">
    <source>
        <dbReference type="Proteomes" id="UP001500827"/>
    </source>
</evidence>
<gene>
    <name evidence="1" type="ORF">GCM10022276_01480</name>
</gene>
<proteinExistence type="predicted"/>
<dbReference type="Proteomes" id="UP001500827">
    <property type="component" value="Unassembled WGS sequence"/>
</dbReference>
<accession>A0ABP7KRG4</accession>
<keyword evidence="2" id="KW-1185">Reference proteome</keyword>
<dbReference type="EMBL" id="BAABBM010000001">
    <property type="protein sequence ID" value="GAA3886099.1"/>
    <property type="molecule type" value="Genomic_DNA"/>
</dbReference>
<name>A0ABP7KRG4_9SPHN</name>
<sequence length="95" mass="10078">MVGMTPSTAYRLLTVEGAESFAWDKAFEKDLGRLREDSLDRALNGALVPVYARDGWSASSIAAATVSRSPCSATATATSTGTAKARYAVTSSRWN</sequence>
<organism evidence="1 2">
    <name type="scientific">Sphingomonas limnosediminicola</name>
    <dbReference type="NCBI Taxonomy" id="940133"/>
    <lineage>
        <taxon>Bacteria</taxon>
        <taxon>Pseudomonadati</taxon>
        <taxon>Pseudomonadota</taxon>
        <taxon>Alphaproteobacteria</taxon>
        <taxon>Sphingomonadales</taxon>
        <taxon>Sphingomonadaceae</taxon>
        <taxon>Sphingomonas</taxon>
    </lineage>
</organism>
<evidence type="ECO:0000313" key="1">
    <source>
        <dbReference type="EMBL" id="GAA3886099.1"/>
    </source>
</evidence>
<protein>
    <submittedName>
        <fullName evidence="1">Uncharacterized protein</fullName>
    </submittedName>
</protein>
<reference evidence="2" key="1">
    <citation type="journal article" date="2019" name="Int. J. Syst. Evol. Microbiol.">
        <title>The Global Catalogue of Microorganisms (GCM) 10K type strain sequencing project: providing services to taxonomists for standard genome sequencing and annotation.</title>
        <authorList>
            <consortium name="The Broad Institute Genomics Platform"/>
            <consortium name="The Broad Institute Genome Sequencing Center for Infectious Disease"/>
            <person name="Wu L."/>
            <person name="Ma J."/>
        </authorList>
    </citation>
    <scope>NUCLEOTIDE SEQUENCE [LARGE SCALE GENOMIC DNA]</scope>
    <source>
        <strain evidence="2">JCM 17543</strain>
    </source>
</reference>
<comment type="caution">
    <text evidence="1">The sequence shown here is derived from an EMBL/GenBank/DDBJ whole genome shotgun (WGS) entry which is preliminary data.</text>
</comment>